<dbReference type="SUPFAM" id="SSF52172">
    <property type="entry name" value="CheY-like"/>
    <property type="match status" value="1"/>
</dbReference>
<dbReference type="Gene3D" id="1.10.3430.10">
    <property type="entry name" value="Ammonium transporter AmtB like domains"/>
    <property type="match status" value="1"/>
</dbReference>
<dbReference type="Proteomes" id="UP001642464">
    <property type="component" value="Unassembled WGS sequence"/>
</dbReference>
<accession>A0ABP0PS68</accession>
<feature type="transmembrane region" description="Helical" evidence="11">
    <location>
        <begin position="344"/>
        <end position="367"/>
    </location>
</feature>
<dbReference type="Gene3D" id="1.10.10.10">
    <property type="entry name" value="Winged helix-like DNA-binding domain superfamily/Winged helix DNA-binding domain"/>
    <property type="match status" value="1"/>
</dbReference>
<evidence type="ECO:0000256" key="9">
    <source>
        <dbReference type="PROSITE-ProRule" id="PRU00169"/>
    </source>
</evidence>
<dbReference type="Gene3D" id="6.10.250.690">
    <property type="match status" value="1"/>
</dbReference>
<dbReference type="CDD" id="cd00383">
    <property type="entry name" value="trans_reg_C"/>
    <property type="match status" value="1"/>
</dbReference>
<name>A0ABP0PS68_9DINO</name>
<dbReference type="SUPFAM" id="SSF111352">
    <property type="entry name" value="Ammonium transporter"/>
    <property type="match status" value="1"/>
</dbReference>
<dbReference type="PANTHER" id="PTHR43029:SF10">
    <property type="entry name" value="AMMONIUM TRANSPORTER MEP2"/>
    <property type="match status" value="1"/>
</dbReference>
<dbReference type="InterPro" id="IPR016032">
    <property type="entry name" value="Sig_transdc_resp-reg_C-effctor"/>
</dbReference>
<dbReference type="InterPro" id="IPR011006">
    <property type="entry name" value="CheY-like_superfamily"/>
</dbReference>
<keyword evidence="6 10" id="KW-0238">DNA-binding</keyword>
<evidence type="ECO:0000256" key="2">
    <source>
        <dbReference type="ARBA" id="ARBA00005887"/>
    </source>
</evidence>
<dbReference type="NCBIfam" id="TIGR00836">
    <property type="entry name" value="amt"/>
    <property type="match status" value="1"/>
</dbReference>
<feature type="transmembrane region" description="Helical" evidence="11">
    <location>
        <begin position="118"/>
        <end position="140"/>
    </location>
</feature>
<keyword evidence="7 11" id="KW-0472">Membrane</keyword>
<evidence type="ECO:0000256" key="6">
    <source>
        <dbReference type="ARBA" id="ARBA00023125"/>
    </source>
</evidence>
<dbReference type="Pfam" id="PF00909">
    <property type="entry name" value="Ammonium_transp"/>
    <property type="match status" value="1"/>
</dbReference>
<feature type="transmembrane region" description="Helical" evidence="11">
    <location>
        <begin position="305"/>
        <end position="324"/>
    </location>
</feature>
<evidence type="ECO:0000256" key="11">
    <source>
        <dbReference type="SAM" id="Phobius"/>
    </source>
</evidence>
<feature type="domain" description="OmpR/PhoB-type" evidence="13">
    <location>
        <begin position="711"/>
        <end position="810"/>
    </location>
</feature>
<evidence type="ECO:0000256" key="8">
    <source>
        <dbReference type="ARBA" id="ARBA00023177"/>
    </source>
</evidence>
<dbReference type="PROSITE" id="PS51755">
    <property type="entry name" value="OMPR_PHOB"/>
    <property type="match status" value="1"/>
</dbReference>
<keyword evidence="9" id="KW-0597">Phosphoprotein</keyword>
<dbReference type="InterPro" id="IPR018047">
    <property type="entry name" value="Ammonium_transpt_CS"/>
</dbReference>
<feature type="transmembrane region" description="Helical" evidence="11">
    <location>
        <begin position="90"/>
        <end position="111"/>
    </location>
</feature>
<organism evidence="14 15">
    <name type="scientific">Durusdinium trenchii</name>
    <dbReference type="NCBI Taxonomy" id="1381693"/>
    <lineage>
        <taxon>Eukaryota</taxon>
        <taxon>Sar</taxon>
        <taxon>Alveolata</taxon>
        <taxon>Dinophyceae</taxon>
        <taxon>Suessiales</taxon>
        <taxon>Symbiodiniaceae</taxon>
        <taxon>Durusdinium</taxon>
    </lineage>
</organism>
<dbReference type="InterPro" id="IPR001789">
    <property type="entry name" value="Sig_transdc_resp-reg_receiver"/>
</dbReference>
<evidence type="ECO:0000256" key="10">
    <source>
        <dbReference type="PROSITE-ProRule" id="PRU01091"/>
    </source>
</evidence>
<evidence type="ECO:0000259" key="13">
    <source>
        <dbReference type="PROSITE" id="PS51755"/>
    </source>
</evidence>
<dbReference type="PANTHER" id="PTHR43029">
    <property type="entry name" value="AMMONIUM TRANSPORTER MEP2"/>
    <property type="match status" value="1"/>
</dbReference>
<evidence type="ECO:0000313" key="14">
    <source>
        <dbReference type="EMBL" id="CAK9077809.1"/>
    </source>
</evidence>
<dbReference type="Pfam" id="PF00072">
    <property type="entry name" value="Response_reg"/>
    <property type="match status" value="1"/>
</dbReference>
<dbReference type="Pfam" id="PF00486">
    <property type="entry name" value="Trans_reg_C"/>
    <property type="match status" value="1"/>
</dbReference>
<evidence type="ECO:0000256" key="5">
    <source>
        <dbReference type="ARBA" id="ARBA00022989"/>
    </source>
</evidence>
<proteinExistence type="inferred from homology"/>
<dbReference type="EMBL" id="CAXAMM010037891">
    <property type="protein sequence ID" value="CAK9077809.1"/>
    <property type="molecule type" value="Genomic_DNA"/>
</dbReference>
<evidence type="ECO:0000256" key="3">
    <source>
        <dbReference type="ARBA" id="ARBA00022448"/>
    </source>
</evidence>
<evidence type="ECO:0000256" key="7">
    <source>
        <dbReference type="ARBA" id="ARBA00023136"/>
    </source>
</evidence>
<keyword evidence="15" id="KW-1185">Reference proteome</keyword>
<evidence type="ECO:0000256" key="1">
    <source>
        <dbReference type="ARBA" id="ARBA00004141"/>
    </source>
</evidence>
<feature type="transmembrane region" description="Helical" evidence="11">
    <location>
        <begin position="185"/>
        <end position="206"/>
    </location>
</feature>
<keyword evidence="3" id="KW-0813">Transport</keyword>
<feature type="transmembrane region" description="Helical" evidence="11">
    <location>
        <begin position="250"/>
        <end position="270"/>
    </location>
</feature>
<feature type="modified residue" description="4-aspartylphosphate" evidence="9">
    <location>
        <position position="638"/>
    </location>
</feature>
<gene>
    <name evidence="14" type="ORF">SCF082_LOCUS37286</name>
</gene>
<dbReference type="PROSITE" id="PS50110">
    <property type="entry name" value="RESPONSE_REGULATORY"/>
    <property type="match status" value="1"/>
</dbReference>
<sequence length="810" mass="85670">MLTSSLVVLMMAIPGLALFYAGMTRKKNVLNTAMMVFATACLMSIVWMIAGYSIAFGDGGDLNAYMGGFGKMFLAGLTKDALSGTIPESLFIFFQMTFFAITPALIVGSLVERMKFSTMLVFMVLWGLIVYAPVCHWVWGGGFLSEDGVLDFAGGTVVHINSGVAGLVAAIVLGRRKGYGSDNLAPHNLVLTLIGASLLWVGWFGFNAGSAVASNDTASMAALVTQIAAAAGALMWMFAEWLFHRKPTVLGVSSGAIAGLVGITPAAGFVDPMGGLFIGLAAGFGCFFFSTVVKKALGYDDSLDVFGVHGVGGIIGAILTGVFAVEAIGGTAGMLEGNVAQVGIQVYGILATIVWCALATFVILIVLKIIMGLRVPEPVEVEGLDVNLHGEVVQCLYVEIVWEVSVPWTPARGLARVLYDSFMAGLSRAAGSYAAVAGNVKKNGAARAAPPRPAVVVDDDQEVVQGVCPPEAFGALRIGMTHRAVVIPVFCCIAPSIAFACGRKRKCGSGAADPIGAKAGAFQAKLAARGCAVAFAFQGHDALAAECAAHNAIAVNEPAVRRPGGQVLRGSLRKTERLEPDAMSAARKILLVDDDEDLRGSLQDQLDLHDEFEVTVAGTAGAGIEAAKSGHHDLVVFDVGLPDMDGREAVRLLRKGGFKSPIIMLTANDSDADQILGLDAGANDYVTKPFKFAVLLARIRAQLRQHEQSEDAVFTIGPYTFKPASKLLIDDKGGKIRLTEKETAILKFLYRTGDKVVSRETLLHEVWGYNAGVTTHTLETHIYRLRQKIEKDPSNAEILVTETGGYKLSA</sequence>
<dbReference type="InterPro" id="IPR001905">
    <property type="entry name" value="Ammonium_transpt"/>
</dbReference>
<dbReference type="PROSITE" id="PS01219">
    <property type="entry name" value="AMMONIUM_TRANSP"/>
    <property type="match status" value="1"/>
</dbReference>
<protein>
    <submittedName>
        <fullName evidence="14">Ammonium transporter (Ammonia channel) (Ammonium channel)</fullName>
    </submittedName>
</protein>
<dbReference type="SMART" id="SM00448">
    <property type="entry name" value="REC"/>
    <property type="match status" value="1"/>
</dbReference>
<comment type="subcellular location">
    <subcellularLocation>
        <location evidence="1">Membrane</location>
        <topology evidence="1">Multi-pass membrane protein</topology>
    </subcellularLocation>
</comment>
<comment type="similarity">
    <text evidence="2">Belongs to the ammonia transporter channel (TC 1.A.11.2) family.</text>
</comment>
<evidence type="ECO:0000259" key="12">
    <source>
        <dbReference type="PROSITE" id="PS50110"/>
    </source>
</evidence>
<dbReference type="InterPro" id="IPR029020">
    <property type="entry name" value="Ammonium/urea_transptr"/>
</dbReference>
<feature type="domain" description="Response regulatory" evidence="12">
    <location>
        <begin position="588"/>
        <end position="703"/>
    </location>
</feature>
<keyword evidence="5 11" id="KW-1133">Transmembrane helix</keyword>
<comment type="caution">
    <text evidence="14">The sequence shown here is derived from an EMBL/GenBank/DDBJ whole genome shotgun (WGS) entry which is preliminary data.</text>
</comment>
<feature type="transmembrane region" description="Helical" evidence="11">
    <location>
        <begin position="276"/>
        <end position="293"/>
    </location>
</feature>
<feature type="transmembrane region" description="Helical" evidence="11">
    <location>
        <begin position="35"/>
        <end position="56"/>
    </location>
</feature>
<dbReference type="SMART" id="SM00862">
    <property type="entry name" value="Trans_reg_C"/>
    <property type="match status" value="1"/>
</dbReference>
<feature type="transmembrane region" description="Helical" evidence="11">
    <location>
        <begin position="6"/>
        <end position="23"/>
    </location>
</feature>
<reference evidence="14 15" key="1">
    <citation type="submission" date="2024-02" db="EMBL/GenBank/DDBJ databases">
        <authorList>
            <person name="Chen Y."/>
            <person name="Shah S."/>
            <person name="Dougan E. K."/>
            <person name="Thang M."/>
            <person name="Chan C."/>
        </authorList>
    </citation>
    <scope>NUCLEOTIDE SEQUENCE [LARGE SCALE GENOMIC DNA]</scope>
</reference>
<dbReference type="Gene3D" id="3.40.50.2300">
    <property type="match status" value="1"/>
</dbReference>
<keyword evidence="4 11" id="KW-0812">Transmembrane</keyword>
<dbReference type="InterPro" id="IPR001867">
    <property type="entry name" value="OmpR/PhoB-type_DNA-bd"/>
</dbReference>
<feature type="transmembrane region" description="Helical" evidence="11">
    <location>
        <begin position="218"/>
        <end position="238"/>
    </location>
</feature>
<dbReference type="InterPro" id="IPR024041">
    <property type="entry name" value="NH4_transpt_AmtB-like_dom"/>
</dbReference>
<feature type="DNA-binding region" description="OmpR/PhoB-type" evidence="10">
    <location>
        <begin position="711"/>
        <end position="810"/>
    </location>
</feature>
<evidence type="ECO:0000313" key="15">
    <source>
        <dbReference type="Proteomes" id="UP001642464"/>
    </source>
</evidence>
<dbReference type="SUPFAM" id="SSF46894">
    <property type="entry name" value="C-terminal effector domain of the bipartite response regulators"/>
    <property type="match status" value="1"/>
</dbReference>
<evidence type="ECO:0000256" key="4">
    <source>
        <dbReference type="ARBA" id="ARBA00022692"/>
    </source>
</evidence>
<dbReference type="InterPro" id="IPR036388">
    <property type="entry name" value="WH-like_DNA-bd_sf"/>
</dbReference>
<keyword evidence="8" id="KW-0924">Ammonia transport</keyword>
<feature type="transmembrane region" description="Helical" evidence="11">
    <location>
        <begin position="152"/>
        <end position="173"/>
    </location>
</feature>